<dbReference type="RefSeq" id="WP_027885935.1">
    <property type="nucleotide sequence ID" value="NZ_BMWY01000001.1"/>
</dbReference>
<organism evidence="2 3">
    <name type="scientific">Mesonia mobilis</name>
    <dbReference type="NCBI Taxonomy" id="369791"/>
    <lineage>
        <taxon>Bacteria</taxon>
        <taxon>Pseudomonadati</taxon>
        <taxon>Bacteroidota</taxon>
        <taxon>Flavobacteriia</taxon>
        <taxon>Flavobacteriales</taxon>
        <taxon>Flavobacteriaceae</taxon>
        <taxon>Mesonia</taxon>
    </lineage>
</organism>
<name>A0ABQ3BHJ9_9FLAO</name>
<gene>
    <name evidence="2" type="ORF">GCM10008088_03170</name>
</gene>
<keyword evidence="1" id="KW-1133">Transmembrane helix</keyword>
<dbReference type="GeneID" id="94367960"/>
<keyword evidence="1" id="KW-0472">Membrane</keyword>
<accession>A0ABQ3BHJ9</accession>
<comment type="caution">
    <text evidence="2">The sequence shown here is derived from an EMBL/GenBank/DDBJ whole genome shotgun (WGS) entry which is preliminary data.</text>
</comment>
<evidence type="ECO:0000313" key="2">
    <source>
        <dbReference type="EMBL" id="GGZ45298.1"/>
    </source>
</evidence>
<evidence type="ECO:0008006" key="4">
    <source>
        <dbReference type="Google" id="ProtNLM"/>
    </source>
</evidence>
<feature type="transmembrane region" description="Helical" evidence="1">
    <location>
        <begin position="37"/>
        <end position="57"/>
    </location>
</feature>
<reference evidence="3" key="1">
    <citation type="journal article" date="2019" name="Int. J. Syst. Evol. Microbiol.">
        <title>The Global Catalogue of Microorganisms (GCM) 10K type strain sequencing project: providing services to taxonomists for standard genome sequencing and annotation.</title>
        <authorList>
            <consortium name="The Broad Institute Genomics Platform"/>
            <consortium name="The Broad Institute Genome Sequencing Center for Infectious Disease"/>
            <person name="Wu L."/>
            <person name="Ma J."/>
        </authorList>
    </citation>
    <scope>NUCLEOTIDE SEQUENCE [LARGE SCALE GENOMIC DNA]</scope>
    <source>
        <strain evidence="3">KCTC 12708</strain>
    </source>
</reference>
<proteinExistence type="predicted"/>
<keyword evidence="3" id="KW-1185">Reference proteome</keyword>
<sequence length="260" mass="29441">MKLHLLEEKIEKVPPLDFGNILDESFELFKKVWVQGLVVNLLTVVFTIPCMFIFYVPMLFLGLSNPEAFADDGAPPVLLLFVMILAYVIIFFLIFVLNTLMRAGFYRICKQQDLGISTSDNYFYYFKKEYLSKVFLVALMSVGIAFAAALLCMLPLFYVLVPLNLIPLCFAFNPDLSAKDLLKASFKLGTKKWLLIFGVTIVAGFAAQVVGMFLCFVGIFVTASFSLIPQYMVYKNTIGFDEAEEEKPQENDPNRGLFLK</sequence>
<dbReference type="EMBL" id="BMWY01000001">
    <property type="protein sequence ID" value="GGZ45298.1"/>
    <property type="molecule type" value="Genomic_DNA"/>
</dbReference>
<feature type="transmembrane region" description="Helical" evidence="1">
    <location>
        <begin position="195"/>
        <end position="228"/>
    </location>
</feature>
<feature type="transmembrane region" description="Helical" evidence="1">
    <location>
        <begin position="77"/>
        <end position="97"/>
    </location>
</feature>
<evidence type="ECO:0000313" key="3">
    <source>
        <dbReference type="Proteomes" id="UP000615593"/>
    </source>
</evidence>
<feature type="transmembrane region" description="Helical" evidence="1">
    <location>
        <begin position="134"/>
        <end position="158"/>
    </location>
</feature>
<keyword evidence="1" id="KW-0812">Transmembrane</keyword>
<protein>
    <recommendedName>
        <fullName evidence="4">Glycerophosphoryl diester phosphodiesterase membrane domain-containing protein</fullName>
    </recommendedName>
</protein>
<evidence type="ECO:0000256" key="1">
    <source>
        <dbReference type="SAM" id="Phobius"/>
    </source>
</evidence>
<dbReference type="Proteomes" id="UP000615593">
    <property type="component" value="Unassembled WGS sequence"/>
</dbReference>